<dbReference type="EMBL" id="JAKLTN010000009">
    <property type="protein sequence ID" value="MCG2579135.1"/>
    <property type="molecule type" value="Genomic_DNA"/>
</dbReference>
<dbReference type="RefSeq" id="WP_275712601.1">
    <property type="nucleotide sequence ID" value="NZ_JAKLTN010000009.1"/>
</dbReference>
<evidence type="ECO:0000256" key="7">
    <source>
        <dbReference type="ARBA" id="ARBA00023002"/>
    </source>
</evidence>
<keyword evidence="10" id="KW-1185">Reference proteome</keyword>
<keyword evidence="5" id="KW-0574">Periplasm</keyword>
<keyword evidence="6" id="KW-0249">Electron transport</keyword>
<evidence type="ECO:0000313" key="9">
    <source>
        <dbReference type="EMBL" id="MCG2579135.1"/>
    </source>
</evidence>
<evidence type="ECO:0000256" key="3">
    <source>
        <dbReference type="ARBA" id="ARBA00022448"/>
    </source>
</evidence>
<dbReference type="Proteomes" id="UP001165384">
    <property type="component" value="Unassembled WGS sequence"/>
</dbReference>
<dbReference type="InterPro" id="IPR015943">
    <property type="entry name" value="WD40/YVTN_repeat-like_dom_sf"/>
</dbReference>
<comment type="caution">
    <text evidence="9">The sequence shown here is derived from an EMBL/GenBank/DDBJ whole genome shotgun (WGS) entry which is preliminary data.</text>
</comment>
<reference evidence="9" key="1">
    <citation type="submission" date="2022-01" db="EMBL/GenBank/DDBJ databases">
        <authorList>
            <person name="Jo J.-H."/>
            <person name="Im W.-T."/>
        </authorList>
    </citation>
    <scope>NUCLEOTIDE SEQUENCE</scope>
    <source>
        <strain evidence="9">XY25</strain>
    </source>
</reference>
<feature type="chain" id="PRO_5047370819" evidence="8">
    <location>
        <begin position="25"/>
        <end position="391"/>
    </location>
</feature>
<organism evidence="9 10">
    <name type="scientific">Dechloromonas hankyongensis</name>
    <dbReference type="NCBI Taxonomy" id="2908002"/>
    <lineage>
        <taxon>Bacteria</taxon>
        <taxon>Pseudomonadati</taxon>
        <taxon>Pseudomonadota</taxon>
        <taxon>Betaproteobacteria</taxon>
        <taxon>Rhodocyclales</taxon>
        <taxon>Azonexaceae</taxon>
        <taxon>Dechloromonas</taxon>
    </lineage>
</organism>
<evidence type="ECO:0000256" key="8">
    <source>
        <dbReference type="SAM" id="SignalP"/>
    </source>
</evidence>
<evidence type="ECO:0000256" key="1">
    <source>
        <dbReference type="ARBA" id="ARBA00004418"/>
    </source>
</evidence>
<evidence type="ECO:0000313" key="10">
    <source>
        <dbReference type="Proteomes" id="UP001165384"/>
    </source>
</evidence>
<keyword evidence="4 8" id="KW-0732">Signal</keyword>
<protein>
    <submittedName>
        <fullName evidence="9">Amine dehydrogenase</fullName>
    </submittedName>
</protein>
<dbReference type="SUPFAM" id="SSF50969">
    <property type="entry name" value="YVTN repeat-like/Quinoprotein amine dehydrogenase"/>
    <property type="match status" value="1"/>
</dbReference>
<dbReference type="Pfam" id="PF06433">
    <property type="entry name" value="Me-amine-dh_H"/>
    <property type="match status" value="1"/>
</dbReference>
<name>A0ABS9K7J1_9RHOO</name>
<gene>
    <name evidence="9" type="ORF">LZ012_19265</name>
</gene>
<evidence type="ECO:0000256" key="4">
    <source>
        <dbReference type="ARBA" id="ARBA00022729"/>
    </source>
</evidence>
<comment type="similarity">
    <text evidence="2">Belongs to the aromatic amine dehydrogenase heavy chain family.</text>
</comment>
<evidence type="ECO:0000256" key="5">
    <source>
        <dbReference type="ARBA" id="ARBA00022764"/>
    </source>
</evidence>
<dbReference type="PANTHER" id="PTHR47197:SF3">
    <property type="entry name" value="DIHYDRO-HEME D1 DEHYDROGENASE"/>
    <property type="match status" value="1"/>
</dbReference>
<dbReference type="PANTHER" id="PTHR47197">
    <property type="entry name" value="PROTEIN NIRF"/>
    <property type="match status" value="1"/>
</dbReference>
<feature type="signal peptide" evidence="8">
    <location>
        <begin position="1"/>
        <end position="24"/>
    </location>
</feature>
<dbReference type="InterPro" id="IPR009451">
    <property type="entry name" value="Metamine_DH_Hvc"/>
</dbReference>
<evidence type="ECO:0000256" key="2">
    <source>
        <dbReference type="ARBA" id="ARBA00010548"/>
    </source>
</evidence>
<sequence length="391" mass="42879">MQKLSSRLALLALPLCLAAATAQAGKDRPPPLPEEEIRVERAAPPDGNRLYVTDFVFNHMADGRVHVVDGTAASYLGVVMAGYGALTTVSADGKSIYVATTYYPRLYRGQRSDVVEIHDAETLELKAEIDIPPKRAQAASYRSMLVPSADGRFLYVQNATPATSVSVVDLQAKKFVAEIPTPGCWSIQAWDKSDKGNRFSTLCGDGTMLTVTLDDAGQPATRERSQRFFDPDKDPIYVHPEMLGDDRYFVSYLGDVYKVTLAGDKPSFATPWSLLDARDRKANWRPGGMQVTTMHRASGTFYVNMHDKGAEGTHKNPSKEIWAFDVASHKRVARIPSNEAISLVASQGNAPLLYSLNVEKGEIVARKIQKGYPVAKTMSGVGETSLFMEVR</sequence>
<dbReference type="Gene3D" id="2.130.10.10">
    <property type="entry name" value="YVTN repeat-like/Quinoprotein amine dehydrogenase"/>
    <property type="match status" value="1"/>
</dbReference>
<dbReference type="InterPro" id="IPR051200">
    <property type="entry name" value="Host-pathogen_enzymatic-act"/>
</dbReference>
<keyword evidence="3" id="KW-0813">Transport</keyword>
<accession>A0ABS9K7J1</accession>
<comment type="subcellular location">
    <subcellularLocation>
        <location evidence="1">Periplasm</location>
    </subcellularLocation>
</comment>
<evidence type="ECO:0000256" key="6">
    <source>
        <dbReference type="ARBA" id="ARBA00022982"/>
    </source>
</evidence>
<proteinExistence type="inferred from homology"/>
<dbReference type="InterPro" id="IPR011044">
    <property type="entry name" value="Quino_amine_DH_bsu"/>
</dbReference>
<keyword evidence="7" id="KW-0560">Oxidoreductase</keyword>